<gene>
    <name evidence="1" type="ORF">METZ01_LOCUS339172</name>
</gene>
<feature type="non-terminal residue" evidence="1">
    <location>
        <position position="1"/>
    </location>
</feature>
<reference evidence="1" key="1">
    <citation type="submission" date="2018-05" db="EMBL/GenBank/DDBJ databases">
        <authorList>
            <person name="Lanie J.A."/>
            <person name="Ng W.-L."/>
            <person name="Kazmierczak K.M."/>
            <person name="Andrzejewski T.M."/>
            <person name="Davidsen T.M."/>
            <person name="Wayne K.J."/>
            <person name="Tettelin H."/>
            <person name="Glass J.I."/>
            <person name="Rusch D."/>
            <person name="Podicherti R."/>
            <person name="Tsui H.-C.T."/>
            <person name="Winkler M.E."/>
        </authorList>
    </citation>
    <scope>NUCLEOTIDE SEQUENCE</scope>
</reference>
<organism evidence="1">
    <name type="scientific">marine metagenome</name>
    <dbReference type="NCBI Taxonomy" id="408172"/>
    <lineage>
        <taxon>unclassified sequences</taxon>
        <taxon>metagenomes</taxon>
        <taxon>ecological metagenomes</taxon>
    </lineage>
</organism>
<accession>A0A382QN05</accession>
<proteinExistence type="predicted"/>
<protein>
    <submittedName>
        <fullName evidence="1">Uncharacterized protein</fullName>
    </submittedName>
</protein>
<dbReference type="InterPro" id="IPR035198">
    <property type="entry name" value="SU10_MCP"/>
</dbReference>
<sequence>LTYTEDKGYFSTREDSQMTYDALLADLEVVFDPARGGSQAKLALCSLPVITFFNKLGGSNTFLSSAYHVSHPMMASETGSYGHKVMKVETIHGDLTLVKEPLFRGNAAPFMCLVDLDNVAYRPLVGNGVNRDTHIQTNVQAADEDLRKDMILTEAGLEVSLPEAHALFNFEDKA</sequence>
<dbReference type="EMBL" id="UINC01115354">
    <property type="protein sequence ID" value="SVC86318.1"/>
    <property type="molecule type" value="Genomic_DNA"/>
</dbReference>
<dbReference type="Pfam" id="PF17236">
    <property type="entry name" value="SU10_MCP"/>
    <property type="match status" value="1"/>
</dbReference>
<evidence type="ECO:0000313" key="1">
    <source>
        <dbReference type="EMBL" id="SVC86318.1"/>
    </source>
</evidence>
<name>A0A382QN05_9ZZZZ</name>
<dbReference type="AlphaFoldDB" id="A0A382QN05"/>